<feature type="region of interest" description="Disordered" evidence="4">
    <location>
        <begin position="2419"/>
        <end position="2478"/>
    </location>
</feature>
<dbReference type="Proteomes" id="UP001146793">
    <property type="component" value="Unassembled WGS sequence"/>
</dbReference>
<dbReference type="InterPro" id="IPR050713">
    <property type="entry name" value="RTP_Phos/Ushers"/>
</dbReference>
<feature type="compositionally biased region" description="Acidic residues" evidence="4">
    <location>
        <begin position="418"/>
        <end position="430"/>
    </location>
</feature>
<feature type="domain" description="Fibronectin type-III" evidence="7">
    <location>
        <begin position="1949"/>
        <end position="2042"/>
    </location>
</feature>
<keyword evidence="5" id="KW-1133">Transmembrane helix</keyword>
<dbReference type="InterPro" id="IPR013783">
    <property type="entry name" value="Ig-like_fold"/>
</dbReference>
<evidence type="ECO:0000256" key="3">
    <source>
        <dbReference type="ARBA" id="ARBA00023212"/>
    </source>
</evidence>
<dbReference type="InterPro" id="IPR003961">
    <property type="entry name" value="FN3_dom"/>
</dbReference>
<comment type="subcellular location">
    <subcellularLocation>
        <location evidence="1">Cytoplasm</location>
        <location evidence="1">Cytoskeleton</location>
    </subcellularLocation>
</comment>
<dbReference type="PROSITE" id="PS50853">
    <property type="entry name" value="FN3"/>
    <property type="match status" value="12"/>
</dbReference>
<feature type="domain" description="Fibronectin type-III" evidence="7">
    <location>
        <begin position="1759"/>
        <end position="1852"/>
    </location>
</feature>
<sequence length="2478" mass="290991">MQIRSLLLVLLLIISNCWGLENSDESKESTTDDSTSNFFIAATIILFIIVFFCIIYIFYLKRWFCFKKKDHKFSDLEERTEKMELQNLTLDANNVDIEKQHNTKDPPSNKLALPKTNYTRKKFMKIKIIPSGLSIKLNKEKLSEKHKNENNSKQQSDLSFSDAEPLEKTKLEPGKRFGSNSDYNLLNSEDDLDRNICCPNKKYKFQLKCFQVKDFFKIKEITRANERVRFTSLVPNLFYEIKLFEWDIHSTTYFEIETQKIHLQLNKPKQMITNINFLGSKSGNMIYQLSNSEQDTENKPNFYQIIIESEKKCKQFIFCCGANNLKFLGLNPKLNHYFSIYPHTKFGFSNFQRKRLLKNSNDNYRIINDFNTSNNNGIKEEISIITIDPIFYREEEVEIEKEEQQQKQQQQEGKQQEKEEEEEEEEEEEKEKEKEKEKKKEKKKENEKEQDKYLQKVKKNKIQIEEENHIDRDKQIKKYYSVQKDNFFQNLTNKTIIKDKIEEKRENEKNSKKELPSLYKELAFCEIQDFKMECILQRVNELIIQWDFLLTRTIKIDHFEIIVKKNYMGNEQNLSHFYLNEQKIHLINLLPRQEYIIIVILKNKFGFGIDYKKTFQTLSDIPYQVKNIDVICEEKEVTHFQWKKPNSGLSEVDFYKLEIIEKKSQEKFFYQSEGNDLEINDLKPFTEYELFLYAHNKLGFGEKSKAIKFKTLKSRPKPIEEIICNKQTPKYLEIEWDKPTDNGCEIDYYQIELFEENNLSKPIKTFQSKETNFQIPDLKPNTQYKIQIQSHNPKGFSDNSKIFEFKTIPTVPSKINTLNFSQNKSKPNSQITKGGKKNPQIIQWGKPTDNGCEIDYYKIELFDKNNLSKPIKTFQSKENNFQIPDLKPNTQYEIQIRSHNSKGFSECYKSDFKTESSIPNIIEKITSLDINPNNIKLEWNEPNNNGAEVDFYKIELYHLNSKNPIKTFNSKNSSLIINDLKPNQNFIIKIYSHNEHGFSEKFTSNLIKTKRDIPNQIKDIKFEKIKDSLIIIHWEKPANNGSEIEFYQIEYNETISNNNNNNNNDNDNDNNDNNNDNNNNNNPNENNKNMVLKTQVTKIKILNLKPKTKYYLQIFSKNEIGISRKSKPIYFTTLKTLPKKIKNIKNLIIESKKIQFDIEESKNNKIPIDFYQIELINKSQNETPITIKSTKPIIDFQNLIPNQNYLIKIFPKNSEGICKKPFIKEFRTDTDIPEKIEKIEKLKIFSKSIHLEWSYPDDNGEKIIEYQIKLILNKDYLEYKKIKRNAENNNNKKMNTEFNNNDQFEYQNENNIEKQIKDKIVNENETEKETEKEKGKGKEKEIGKENIEMERNKKEGKGEATGNEYIDDNLKKNDFQDIFTQTKKITPNYLTSKINKIDIHNLLPNHEYLISIKSKNIKGISKKGHKLLVQTKKGRPENIKNINVQNLDSKSIGLYWDEPNDNGGAIEFYELLLESDTKESKKIQSKTNNITIDSLEPYSKYLMRIKAFNLIDYSKKAAKLKFITLEDIPNIIKDIIFLKTTNTTALIQWIKPKNNGLEINYYEIFLKNLKNNIEKNIKIINETDYKNKEEIDKNKTPKINSDPQRHSFKETKDQNETKEKKVKKTFLIEELKPNTKYLIKMRSNNEKGNSLYSQEQLFETLKDRPEKIEEISCIRSTINLLQIEWEPPEDNGYPIKYYRLKMFKNKEKRTVINQKLKEPQITLQPLIRNAKYVIEIQSFNQLGKSKEITQFEYLNTKAKPGQIKKIHLMEATTTSLKIKWLKPLSYGCNIIHYEISIQTKDLSSSQILECKHNVYKINGLDAGTAYYITILAINEKGKGNSSRKYKFITSSDVPDVIDHIECIDQRSKKLILQWKSPKDNGMQIDYYPYQLYSVDISLKLLIKSQIDHEKLMLTNLEPNQQYLLKIWSHNKIGSSRQHFEDYFETLAGVPDPIEKVSLIQAFPKRLALKIQPPEDNGSSILNYLIKYCKKYERKELTRTLNTPDVNLTKLTPNTEYRIIACCENCKGLSRDSKNFLFSTTFGKPGKINNLKIVKLTSNSLNIKWNVPNSNGSEIDYYAIIFSQTQEESQRQGINTKKRSYQFTNLISGCQYSLNIRAHNAAGFGKCYTDIIETKTDVPDQITEVKCEDAKEIQFGFKITWNIPLDNGSPILNYVISINDTIRERKIATDDNTNFCFAENFAPQCTYFVSVCAINKIGEGKSSYPIAFFFVDLSESNEGSISRLLGKQVQEVINSFNLQFLVREIEYNPISRDLLYQFGNKRIKMKILNTIAVVRTGGGWTPFREFVEKNVTSQTRIMKKEKSSLIYHSSNSFEKSPKLFNTKSNNNLQKRSLSLSHYDSRLTPPRSNSLHTKKKLYKKRINSTNKRLSRHSNKSISNIDLFKSNEFDLNEKNLDKLLKNTKTTQDKNGTNTPKFAKNLNKNSPLRSVKKKVLIKKKSQSPKVNRKKRRSLSSKQIQRK</sequence>
<name>A0AAV7ZDV2_9EUKA</name>
<evidence type="ECO:0000313" key="9">
    <source>
        <dbReference type="Proteomes" id="UP001146793"/>
    </source>
</evidence>
<dbReference type="PANTHER" id="PTHR46957">
    <property type="entry name" value="CYTOKINE RECEPTOR"/>
    <property type="match status" value="1"/>
</dbReference>
<keyword evidence="5" id="KW-0472">Membrane</keyword>
<keyword evidence="6" id="KW-0732">Signal</keyword>
<dbReference type="PANTHER" id="PTHR46957:SF3">
    <property type="entry name" value="CYTOKINE RECEPTOR"/>
    <property type="match status" value="1"/>
</dbReference>
<feature type="compositionally biased region" description="Basic residues" evidence="4">
    <location>
        <begin position="2446"/>
        <end position="2478"/>
    </location>
</feature>
<feature type="compositionally biased region" description="Basic and acidic residues" evidence="4">
    <location>
        <begin position="1603"/>
        <end position="1616"/>
    </location>
</feature>
<dbReference type="SUPFAM" id="SSF49265">
    <property type="entry name" value="Fibronectin type III"/>
    <property type="match status" value="9"/>
</dbReference>
<evidence type="ECO:0000256" key="1">
    <source>
        <dbReference type="ARBA" id="ARBA00004245"/>
    </source>
</evidence>
<feature type="region of interest" description="Disordered" evidence="4">
    <location>
        <begin position="144"/>
        <end position="164"/>
    </location>
</feature>
<feature type="region of interest" description="Disordered" evidence="4">
    <location>
        <begin position="818"/>
        <end position="841"/>
    </location>
</feature>
<feature type="domain" description="Fibronectin type-III" evidence="7">
    <location>
        <begin position="624"/>
        <end position="714"/>
    </location>
</feature>
<feature type="signal peptide" evidence="6">
    <location>
        <begin position="1"/>
        <end position="19"/>
    </location>
</feature>
<evidence type="ECO:0000256" key="6">
    <source>
        <dbReference type="SAM" id="SignalP"/>
    </source>
</evidence>
<feature type="domain" description="Fibronectin type-III" evidence="7">
    <location>
        <begin position="1856"/>
        <end position="1948"/>
    </location>
</feature>
<keyword evidence="5" id="KW-0812">Transmembrane</keyword>
<feature type="domain" description="Fibronectin type-III" evidence="7">
    <location>
        <begin position="1435"/>
        <end position="1527"/>
    </location>
</feature>
<organism evidence="8 9">
    <name type="scientific">Anaeramoeba flamelloides</name>
    <dbReference type="NCBI Taxonomy" id="1746091"/>
    <lineage>
        <taxon>Eukaryota</taxon>
        <taxon>Metamonada</taxon>
        <taxon>Anaeramoebidae</taxon>
        <taxon>Anaeramoeba</taxon>
    </lineage>
</organism>
<feature type="compositionally biased region" description="Basic and acidic residues" evidence="4">
    <location>
        <begin position="431"/>
        <end position="450"/>
    </location>
</feature>
<dbReference type="Pfam" id="PF00041">
    <property type="entry name" value="fn3"/>
    <property type="match status" value="10"/>
</dbReference>
<reference evidence="8" key="1">
    <citation type="submission" date="2022-08" db="EMBL/GenBank/DDBJ databases">
        <title>Novel sulphate-reducing endosymbionts in the free-living metamonad Anaeramoeba.</title>
        <authorList>
            <person name="Jerlstrom-Hultqvist J."/>
            <person name="Cepicka I."/>
            <person name="Gallot-Lavallee L."/>
            <person name="Salas-Leiva D."/>
            <person name="Curtis B.A."/>
            <person name="Zahonova K."/>
            <person name="Pipaliya S."/>
            <person name="Dacks J."/>
            <person name="Roger A.J."/>
        </authorList>
    </citation>
    <scope>NUCLEOTIDE SEQUENCE</scope>
    <source>
        <strain evidence="8">Busselton2</strain>
    </source>
</reference>
<feature type="domain" description="Fibronectin type-III" evidence="7">
    <location>
        <begin position="2140"/>
        <end position="2233"/>
    </location>
</feature>
<gene>
    <name evidence="8" type="ORF">M0812_17355</name>
</gene>
<evidence type="ECO:0000256" key="2">
    <source>
        <dbReference type="ARBA" id="ARBA00022490"/>
    </source>
</evidence>
<evidence type="ECO:0000256" key="4">
    <source>
        <dbReference type="SAM" id="MobiDB-lite"/>
    </source>
</evidence>
<feature type="compositionally biased region" description="Polar residues" evidence="4">
    <location>
        <begin position="2428"/>
        <end position="2444"/>
    </location>
</feature>
<feature type="domain" description="Fibronectin type-III" evidence="7">
    <location>
        <begin position="1664"/>
        <end position="1758"/>
    </location>
</feature>
<feature type="domain" description="Fibronectin type-III" evidence="7">
    <location>
        <begin position="1016"/>
        <end position="1136"/>
    </location>
</feature>
<feature type="chain" id="PRO_5043574769" evidence="6">
    <location>
        <begin position="20"/>
        <end position="2478"/>
    </location>
</feature>
<feature type="region of interest" description="Disordered" evidence="4">
    <location>
        <begin position="398"/>
        <end position="450"/>
    </location>
</feature>
<keyword evidence="3" id="KW-0206">Cytoskeleton</keyword>
<feature type="transmembrane region" description="Helical" evidence="5">
    <location>
        <begin position="38"/>
        <end position="59"/>
    </location>
</feature>
<dbReference type="Gene3D" id="3.30.920.20">
    <property type="entry name" value="Gas2-like domain"/>
    <property type="match status" value="1"/>
</dbReference>
<protein>
    <submittedName>
        <fullName evidence="8">Fibronectin type iii domain-containing 3ba-related</fullName>
    </submittedName>
</protein>
<dbReference type="GO" id="GO:0008017">
    <property type="term" value="F:microtubule binding"/>
    <property type="evidence" value="ECO:0007669"/>
    <property type="project" value="InterPro"/>
</dbReference>
<dbReference type="SMART" id="SM00060">
    <property type="entry name" value="FN3"/>
    <property type="match status" value="15"/>
</dbReference>
<dbReference type="GO" id="GO:0005856">
    <property type="term" value="C:cytoskeleton"/>
    <property type="evidence" value="ECO:0007669"/>
    <property type="project" value="UniProtKB-SubCell"/>
</dbReference>
<evidence type="ECO:0000259" key="7">
    <source>
        <dbReference type="PROSITE" id="PS50853"/>
    </source>
</evidence>
<evidence type="ECO:0000313" key="8">
    <source>
        <dbReference type="EMBL" id="KAJ3438175.1"/>
    </source>
</evidence>
<dbReference type="Gene3D" id="2.60.40.10">
    <property type="entry name" value="Immunoglobulins"/>
    <property type="match status" value="14"/>
</dbReference>
<feature type="region of interest" description="Disordered" evidence="4">
    <location>
        <begin position="1591"/>
        <end position="1616"/>
    </location>
</feature>
<dbReference type="InterPro" id="IPR003108">
    <property type="entry name" value="GAR_dom"/>
</dbReference>
<feature type="domain" description="Fibronectin type-III" evidence="7">
    <location>
        <begin position="823"/>
        <end position="917"/>
    </location>
</feature>
<feature type="region of interest" description="Disordered" evidence="4">
    <location>
        <begin position="1055"/>
        <end position="1088"/>
    </location>
</feature>
<feature type="compositionally biased region" description="Polar residues" evidence="4">
    <location>
        <begin position="818"/>
        <end position="832"/>
    </location>
</feature>
<comment type="caution">
    <text evidence="8">The sequence shown here is derived from an EMBL/GenBank/DDBJ whole genome shotgun (WGS) entry which is preliminary data.</text>
</comment>
<feature type="domain" description="Fibronectin type-III" evidence="7">
    <location>
        <begin position="718"/>
        <end position="810"/>
    </location>
</feature>
<feature type="region of interest" description="Disordered" evidence="4">
    <location>
        <begin position="1321"/>
        <end position="1341"/>
    </location>
</feature>
<dbReference type="CDD" id="cd00063">
    <property type="entry name" value="FN3"/>
    <property type="match status" value="14"/>
</dbReference>
<dbReference type="Pfam" id="PF02187">
    <property type="entry name" value="GAS2"/>
    <property type="match status" value="1"/>
</dbReference>
<dbReference type="EMBL" id="JANTQA010000033">
    <property type="protein sequence ID" value="KAJ3438175.1"/>
    <property type="molecule type" value="Genomic_DNA"/>
</dbReference>
<proteinExistence type="predicted"/>
<feature type="domain" description="Fibronectin type-III" evidence="7">
    <location>
        <begin position="2046"/>
        <end position="2138"/>
    </location>
</feature>
<dbReference type="SUPFAM" id="SSF143575">
    <property type="entry name" value="GAS2 domain-like"/>
    <property type="match status" value="1"/>
</dbReference>
<accession>A0AAV7ZDV2</accession>
<dbReference type="InterPro" id="IPR036116">
    <property type="entry name" value="FN3_sf"/>
</dbReference>
<feature type="domain" description="Fibronectin type-III" evidence="7">
    <location>
        <begin position="921"/>
        <end position="1012"/>
    </location>
</feature>
<dbReference type="InterPro" id="IPR036534">
    <property type="entry name" value="GAR_dom_sf"/>
</dbReference>
<dbReference type="GO" id="GO:0016020">
    <property type="term" value="C:membrane"/>
    <property type="evidence" value="ECO:0007669"/>
    <property type="project" value="UniProtKB-SubCell"/>
</dbReference>
<evidence type="ECO:0000256" key="5">
    <source>
        <dbReference type="SAM" id="Phobius"/>
    </source>
</evidence>
<feature type="compositionally biased region" description="Low complexity" evidence="4">
    <location>
        <begin position="1057"/>
        <end position="1088"/>
    </location>
</feature>
<keyword evidence="2" id="KW-0963">Cytoplasm</keyword>